<dbReference type="EnsemblMetazoa" id="ENSAATROPT013779">
    <property type="protein sequence ID" value="ENSAATROPP012549"/>
    <property type="gene ID" value="ENSAATROPG011183"/>
</dbReference>
<dbReference type="AlphaFoldDB" id="A0AAG5DPA1"/>
<dbReference type="Proteomes" id="UP000075880">
    <property type="component" value="Unassembled WGS sequence"/>
</dbReference>
<evidence type="ECO:0000313" key="1">
    <source>
        <dbReference type="EnsemblMetazoa" id="ENSAATROPP012549"/>
    </source>
</evidence>
<reference evidence="1" key="1">
    <citation type="submission" date="2024-04" db="UniProtKB">
        <authorList>
            <consortium name="EnsemblMetazoa"/>
        </authorList>
    </citation>
    <scope>IDENTIFICATION</scope>
    <source>
        <strain evidence="1">EBRO</strain>
    </source>
</reference>
<protein>
    <submittedName>
        <fullName evidence="1">Uncharacterized protein</fullName>
    </submittedName>
</protein>
<name>A0AAG5DPA1_ANOAO</name>
<accession>A0AAG5DPA1</accession>
<sequence>MHLWKNFRVSPESFLAILQEIDHKFPPVRTSWGLTVKDKLVSTLRFLAEGSYQHGVGQDFNQAIAQPSFHNFQANVTNFGGCSMLEMDKLGYGWRRTADSLFIHCNFLSLDQKKSFRGQH</sequence>
<evidence type="ECO:0000313" key="2">
    <source>
        <dbReference type="Proteomes" id="UP000075880"/>
    </source>
</evidence>
<organism evidence="1 2">
    <name type="scientific">Anopheles atroparvus</name>
    <name type="common">European mosquito</name>
    <dbReference type="NCBI Taxonomy" id="41427"/>
    <lineage>
        <taxon>Eukaryota</taxon>
        <taxon>Metazoa</taxon>
        <taxon>Ecdysozoa</taxon>
        <taxon>Arthropoda</taxon>
        <taxon>Hexapoda</taxon>
        <taxon>Insecta</taxon>
        <taxon>Pterygota</taxon>
        <taxon>Neoptera</taxon>
        <taxon>Endopterygota</taxon>
        <taxon>Diptera</taxon>
        <taxon>Nematocera</taxon>
        <taxon>Culicoidea</taxon>
        <taxon>Culicidae</taxon>
        <taxon>Anophelinae</taxon>
        <taxon>Anopheles</taxon>
    </lineage>
</organism>
<keyword evidence="2" id="KW-1185">Reference proteome</keyword>
<proteinExistence type="predicted"/>